<protein>
    <submittedName>
        <fullName evidence="1">Uncharacterized protein</fullName>
    </submittedName>
</protein>
<dbReference type="EMBL" id="CALNXK010000111">
    <property type="protein sequence ID" value="CAH3158587.1"/>
    <property type="molecule type" value="Genomic_DNA"/>
</dbReference>
<proteinExistence type="predicted"/>
<keyword evidence="2" id="KW-1185">Reference proteome</keyword>
<evidence type="ECO:0000313" key="1">
    <source>
        <dbReference type="EMBL" id="CAH3158587.1"/>
    </source>
</evidence>
<reference evidence="1 2" key="1">
    <citation type="submission" date="2022-05" db="EMBL/GenBank/DDBJ databases">
        <authorList>
            <consortium name="Genoscope - CEA"/>
            <person name="William W."/>
        </authorList>
    </citation>
    <scope>NUCLEOTIDE SEQUENCE [LARGE SCALE GENOMIC DNA]</scope>
</reference>
<gene>
    <name evidence="1" type="ORF">PLOB_00003268</name>
</gene>
<organism evidence="1 2">
    <name type="scientific">Porites lobata</name>
    <dbReference type="NCBI Taxonomy" id="104759"/>
    <lineage>
        <taxon>Eukaryota</taxon>
        <taxon>Metazoa</taxon>
        <taxon>Cnidaria</taxon>
        <taxon>Anthozoa</taxon>
        <taxon>Hexacorallia</taxon>
        <taxon>Scleractinia</taxon>
        <taxon>Fungiina</taxon>
        <taxon>Poritidae</taxon>
        <taxon>Porites</taxon>
    </lineage>
</organism>
<accession>A0ABN8QAF7</accession>
<evidence type="ECO:0000313" key="2">
    <source>
        <dbReference type="Proteomes" id="UP001159405"/>
    </source>
</evidence>
<comment type="caution">
    <text evidence="1">The sequence shown here is derived from an EMBL/GenBank/DDBJ whole genome shotgun (WGS) entry which is preliminary data.</text>
</comment>
<sequence length="101" mass="11936">MAGHGNDEPNQYDYVDVVNIGAYDDYSEVTIFYRPHKGLKLLNAYLVSKKERTAHGRHYTRVEIISKNANRFVVRRYRDNGDFYLEDGNGFWIEPERVYLD</sequence>
<name>A0ABN8QAF7_9CNID</name>
<dbReference type="Proteomes" id="UP001159405">
    <property type="component" value="Unassembled WGS sequence"/>
</dbReference>